<dbReference type="Proteomes" id="UP001358586">
    <property type="component" value="Chromosome 6"/>
</dbReference>
<evidence type="ECO:0000313" key="2">
    <source>
        <dbReference type="EMBL" id="KAK5825308.1"/>
    </source>
</evidence>
<dbReference type="SUPFAM" id="SSF56672">
    <property type="entry name" value="DNA/RNA polymerases"/>
    <property type="match status" value="1"/>
</dbReference>
<dbReference type="PANTHER" id="PTHR33116:SF86">
    <property type="entry name" value="REVERSE TRANSCRIPTASE DOMAIN-CONTAINING PROTEIN"/>
    <property type="match status" value="1"/>
</dbReference>
<sequence length="498" mass="57218">MHKLSNVQRIVDLSWFNSLRHQEFVIRGELENILYHEEILWKQKLRCEWLKLGDRNTSYFHIRTLQRRKFNKITALRGAYGNWVFDQDTLKSEAVNFFQKLYGEDPSSVGNLPRSAFPGLNSEDVDFLEQNVTNEEIKVQNPDNFSQLRPISLCSVLYKLVMKIIANRFKIIFSKIISQEQAGFIAGRSIINNVIIAQEVLHSMRVKKSLQWMAIKIDLEKAYDRVRWDFVEASLIAVGIPSHSVKVIMNAIMLSSMQVLWNGVPTQKFKPIRGIRQGCPLFSYFFVLWMEWLGHRFHGSILVREWSPIRLSCSKLSLLHLFFADDLVIFSRADVVHSGLLTKFLSNFCKISGHKVNARKTNVFFSTGVNISSRNEINDILGFQKVNDLGHYLGVPLFHRRVTKSILDFLVDGVRSRLSSWDAKSLSFTGRVTLAQSILLSIPRYFIQSSLVPKGVFAAIEGLTRQFIWGTVEGKSKIALVKWEDLCQPKINGGLGFR</sequence>
<gene>
    <name evidence="2" type="ORF">PVK06_020124</name>
</gene>
<accession>A0ABR0PLK7</accession>
<comment type="caution">
    <text evidence="2">The sequence shown here is derived from an EMBL/GenBank/DDBJ whole genome shotgun (WGS) entry which is preliminary data.</text>
</comment>
<keyword evidence="3" id="KW-1185">Reference proteome</keyword>
<evidence type="ECO:0000313" key="3">
    <source>
        <dbReference type="Proteomes" id="UP001358586"/>
    </source>
</evidence>
<name>A0ABR0PLK7_GOSAR</name>
<proteinExistence type="predicted"/>
<organism evidence="2 3">
    <name type="scientific">Gossypium arboreum</name>
    <name type="common">Tree cotton</name>
    <name type="synonym">Gossypium nanking</name>
    <dbReference type="NCBI Taxonomy" id="29729"/>
    <lineage>
        <taxon>Eukaryota</taxon>
        <taxon>Viridiplantae</taxon>
        <taxon>Streptophyta</taxon>
        <taxon>Embryophyta</taxon>
        <taxon>Tracheophyta</taxon>
        <taxon>Spermatophyta</taxon>
        <taxon>Magnoliopsida</taxon>
        <taxon>eudicotyledons</taxon>
        <taxon>Gunneridae</taxon>
        <taxon>Pentapetalae</taxon>
        <taxon>rosids</taxon>
        <taxon>malvids</taxon>
        <taxon>Malvales</taxon>
        <taxon>Malvaceae</taxon>
        <taxon>Malvoideae</taxon>
        <taxon>Gossypium</taxon>
    </lineage>
</organism>
<dbReference type="CDD" id="cd01650">
    <property type="entry name" value="RT_nLTR_like"/>
    <property type="match status" value="1"/>
</dbReference>
<protein>
    <recommendedName>
        <fullName evidence="1">Reverse transcriptase domain-containing protein</fullName>
    </recommendedName>
</protein>
<evidence type="ECO:0000259" key="1">
    <source>
        <dbReference type="PROSITE" id="PS50878"/>
    </source>
</evidence>
<reference evidence="2 3" key="1">
    <citation type="submission" date="2023-03" db="EMBL/GenBank/DDBJ databases">
        <title>WGS of Gossypium arboreum.</title>
        <authorList>
            <person name="Yu D."/>
        </authorList>
    </citation>
    <scope>NUCLEOTIDE SEQUENCE [LARGE SCALE GENOMIC DNA]</scope>
    <source>
        <tissue evidence="2">Leaf</tissue>
    </source>
</reference>
<dbReference type="Pfam" id="PF00078">
    <property type="entry name" value="RVT_1"/>
    <property type="match status" value="1"/>
</dbReference>
<dbReference type="PROSITE" id="PS50878">
    <property type="entry name" value="RT_POL"/>
    <property type="match status" value="1"/>
</dbReference>
<feature type="domain" description="Reverse transcriptase" evidence="1">
    <location>
        <begin position="121"/>
        <end position="397"/>
    </location>
</feature>
<dbReference type="EMBL" id="JARKNE010000006">
    <property type="protein sequence ID" value="KAK5825308.1"/>
    <property type="molecule type" value="Genomic_DNA"/>
</dbReference>
<dbReference type="InterPro" id="IPR000477">
    <property type="entry name" value="RT_dom"/>
</dbReference>
<dbReference type="PANTHER" id="PTHR33116">
    <property type="entry name" value="REVERSE TRANSCRIPTASE ZINC-BINDING DOMAIN-CONTAINING PROTEIN-RELATED-RELATED"/>
    <property type="match status" value="1"/>
</dbReference>
<dbReference type="InterPro" id="IPR043502">
    <property type="entry name" value="DNA/RNA_pol_sf"/>
</dbReference>